<evidence type="ECO:0000256" key="3">
    <source>
        <dbReference type="ARBA" id="ARBA00022692"/>
    </source>
</evidence>
<organism evidence="9 10">
    <name type="scientific">Fundicoccus culcitae</name>
    <dbReference type="NCBI Taxonomy" id="2969821"/>
    <lineage>
        <taxon>Bacteria</taxon>
        <taxon>Bacillati</taxon>
        <taxon>Bacillota</taxon>
        <taxon>Bacilli</taxon>
        <taxon>Lactobacillales</taxon>
        <taxon>Aerococcaceae</taxon>
        <taxon>Fundicoccus</taxon>
    </lineage>
</organism>
<evidence type="ECO:0000259" key="8">
    <source>
        <dbReference type="Pfam" id="PF04024"/>
    </source>
</evidence>
<evidence type="ECO:0000256" key="4">
    <source>
        <dbReference type="ARBA" id="ARBA00022989"/>
    </source>
</evidence>
<evidence type="ECO:0000256" key="5">
    <source>
        <dbReference type="ARBA" id="ARBA00023136"/>
    </source>
</evidence>
<evidence type="ECO:0000256" key="2">
    <source>
        <dbReference type="ARBA" id="ARBA00022475"/>
    </source>
</evidence>
<dbReference type="Proteomes" id="UP001315967">
    <property type="component" value="Chromosome"/>
</dbReference>
<accession>A0ABY5P2Y5</accession>
<dbReference type="InterPro" id="IPR052027">
    <property type="entry name" value="PspC"/>
</dbReference>
<feature type="transmembrane region" description="Helical" evidence="7">
    <location>
        <begin position="36"/>
        <end position="61"/>
    </location>
</feature>
<evidence type="ECO:0000313" key="10">
    <source>
        <dbReference type="Proteomes" id="UP001315967"/>
    </source>
</evidence>
<feature type="compositionally biased region" description="Polar residues" evidence="6">
    <location>
        <begin position="70"/>
        <end position="79"/>
    </location>
</feature>
<keyword evidence="5 7" id="KW-0472">Membrane</keyword>
<gene>
    <name evidence="9" type="ORF">NRE15_08325</name>
</gene>
<reference evidence="9 10" key="1">
    <citation type="submission" date="2022-08" db="EMBL/GenBank/DDBJ databases">
        <title>Aerococcaceae sp. nov isolated from spoiled eye mask.</title>
        <authorList>
            <person name="Zhou G."/>
            <person name="Xie X.-B."/>
            <person name="Shi Q.-S."/>
            <person name="Wang Y.-S."/>
            <person name="Wen X."/>
            <person name="Peng H."/>
            <person name="Yang X.-J."/>
            <person name="Tao H.-B."/>
            <person name="Huang X.-M."/>
        </authorList>
    </citation>
    <scope>NUCLEOTIDE SEQUENCE [LARGE SCALE GENOMIC DNA]</scope>
    <source>
        <strain evidence="10">DM20194951</strain>
    </source>
</reference>
<keyword evidence="2" id="KW-1003">Cell membrane</keyword>
<feature type="compositionally biased region" description="Basic and acidic residues" evidence="6">
    <location>
        <begin position="93"/>
        <end position="113"/>
    </location>
</feature>
<proteinExistence type="predicted"/>
<dbReference type="PANTHER" id="PTHR33885:SF3">
    <property type="entry name" value="PHAGE SHOCK PROTEIN C"/>
    <property type="match status" value="1"/>
</dbReference>
<evidence type="ECO:0000256" key="6">
    <source>
        <dbReference type="SAM" id="MobiDB-lite"/>
    </source>
</evidence>
<feature type="domain" description="Phage shock protein PspC N-terminal" evidence="8">
    <location>
        <begin position="5"/>
        <end position="61"/>
    </location>
</feature>
<dbReference type="RefSeq" id="WP_313792428.1">
    <property type="nucleotide sequence ID" value="NZ_CP102453.1"/>
</dbReference>
<feature type="region of interest" description="Disordered" evidence="6">
    <location>
        <begin position="70"/>
        <end position="113"/>
    </location>
</feature>
<sequence length="113" mass="12769">MKNGKRLYKSSTDKQIMGVCGGLGDYFGIDPTIIRVIFLILFFTWGTGFLLYLVLGIVLPYDYQVSNVTRKTDSNNRTNPFGGFGQPNPSNKTRRDVTPEKDSSDDESKWSDF</sequence>
<dbReference type="PANTHER" id="PTHR33885">
    <property type="entry name" value="PHAGE SHOCK PROTEIN C"/>
    <property type="match status" value="1"/>
</dbReference>
<keyword evidence="10" id="KW-1185">Reference proteome</keyword>
<keyword evidence="4 7" id="KW-1133">Transmembrane helix</keyword>
<evidence type="ECO:0000256" key="7">
    <source>
        <dbReference type="SAM" id="Phobius"/>
    </source>
</evidence>
<comment type="subcellular location">
    <subcellularLocation>
        <location evidence="1">Cell membrane</location>
        <topology evidence="1">Single-pass membrane protein</topology>
    </subcellularLocation>
</comment>
<evidence type="ECO:0000256" key="1">
    <source>
        <dbReference type="ARBA" id="ARBA00004162"/>
    </source>
</evidence>
<name>A0ABY5P2Y5_9LACT</name>
<protein>
    <submittedName>
        <fullName evidence="9">PspC domain-containing protein</fullName>
    </submittedName>
</protein>
<dbReference type="EMBL" id="CP102453">
    <property type="protein sequence ID" value="UUX32924.1"/>
    <property type="molecule type" value="Genomic_DNA"/>
</dbReference>
<dbReference type="InterPro" id="IPR007168">
    <property type="entry name" value="Phageshock_PspC_N"/>
</dbReference>
<keyword evidence="3 7" id="KW-0812">Transmembrane</keyword>
<evidence type="ECO:0000313" key="9">
    <source>
        <dbReference type="EMBL" id="UUX32924.1"/>
    </source>
</evidence>
<dbReference type="Pfam" id="PF04024">
    <property type="entry name" value="PspC"/>
    <property type="match status" value="1"/>
</dbReference>